<comment type="caution">
    <text evidence="1">The sequence shown here is derived from an EMBL/GenBank/DDBJ whole genome shotgun (WGS) entry which is preliminary data.</text>
</comment>
<reference evidence="1 2" key="1">
    <citation type="journal article" date="2016" name="Nat. Commun.">
        <title>Thousands of microbial genomes shed light on interconnected biogeochemical processes in an aquifer system.</title>
        <authorList>
            <person name="Anantharaman K."/>
            <person name="Brown C.T."/>
            <person name="Hug L.A."/>
            <person name="Sharon I."/>
            <person name="Castelle C.J."/>
            <person name="Probst A.J."/>
            <person name="Thomas B.C."/>
            <person name="Singh A."/>
            <person name="Wilkins M.J."/>
            <person name="Karaoz U."/>
            <person name="Brodie E.L."/>
            <person name="Williams K.H."/>
            <person name="Hubbard S.S."/>
            <person name="Banfield J.F."/>
        </authorList>
    </citation>
    <scope>NUCLEOTIDE SEQUENCE [LARGE SCALE GENOMIC DNA]</scope>
</reference>
<dbReference type="STRING" id="1802668.A2831_02660"/>
<sequence length="135" mass="15302">MPSNFGFYFEKILLSARLIKLNMQLIIKLEQNNIQLSFHQAGRVIDTETAKYYHDLSVVLTPLEVSRIIRKGYIIKGSNHIYRELLTGLISCLDKLLKRNKLDLKAIKGYKMLGNLGTDSSSYKITSALIGGLQI</sequence>
<protein>
    <submittedName>
        <fullName evidence="1">Uncharacterized protein</fullName>
    </submittedName>
</protein>
<name>A0A1F8EVX1_9BACT</name>
<gene>
    <name evidence="1" type="ORF">A2831_02660</name>
</gene>
<accession>A0A1F8EVX1</accession>
<dbReference type="AlphaFoldDB" id="A0A1F8EVX1"/>
<dbReference type="EMBL" id="MGJI01000015">
    <property type="protein sequence ID" value="OGN05001.1"/>
    <property type="molecule type" value="Genomic_DNA"/>
</dbReference>
<dbReference type="Proteomes" id="UP000177507">
    <property type="component" value="Unassembled WGS sequence"/>
</dbReference>
<evidence type="ECO:0000313" key="1">
    <source>
        <dbReference type="EMBL" id="OGN05001.1"/>
    </source>
</evidence>
<proteinExistence type="predicted"/>
<organism evidence="1 2">
    <name type="scientific">Candidatus Yanofskybacteria bacterium RIFCSPHIGHO2_01_FULL_44_17</name>
    <dbReference type="NCBI Taxonomy" id="1802668"/>
    <lineage>
        <taxon>Bacteria</taxon>
        <taxon>Candidatus Yanofskyibacteriota</taxon>
    </lineage>
</organism>
<evidence type="ECO:0000313" key="2">
    <source>
        <dbReference type="Proteomes" id="UP000177507"/>
    </source>
</evidence>